<dbReference type="Proteomes" id="UP000308705">
    <property type="component" value="Unassembled WGS sequence"/>
</dbReference>
<protein>
    <submittedName>
        <fullName evidence="2">MbtH family protein</fullName>
    </submittedName>
</protein>
<comment type="caution">
    <text evidence="2">The sequence shown here is derived from an EMBL/GenBank/DDBJ whole genome shotgun (WGS) entry which is preliminary data.</text>
</comment>
<sequence>MAPRTFKVIMDGEGNYSLCPADREPPDGWVATGVDGVFQENLDRVAALWGVDGKIV</sequence>
<dbReference type="Pfam" id="PF03621">
    <property type="entry name" value="MbtH"/>
    <property type="match status" value="1"/>
</dbReference>
<dbReference type="InterPro" id="IPR038020">
    <property type="entry name" value="MbtH-like_sf"/>
</dbReference>
<dbReference type="RefSeq" id="WP_137248917.1">
    <property type="nucleotide sequence ID" value="NZ_SZQA01000021.1"/>
</dbReference>
<dbReference type="AlphaFoldDB" id="A0A4U3MBH6"/>
<dbReference type="Gene3D" id="3.90.820.10">
    <property type="entry name" value="Structural Genomics, Unknown Function 30-nov-00 1gh9 Mol_id"/>
    <property type="match status" value="1"/>
</dbReference>
<accession>A0A4U3MBH6</accession>
<dbReference type="InterPro" id="IPR005153">
    <property type="entry name" value="MbtH-like_dom"/>
</dbReference>
<evidence type="ECO:0000313" key="3">
    <source>
        <dbReference type="Proteomes" id="UP000308705"/>
    </source>
</evidence>
<dbReference type="OrthoDB" id="3540359at2"/>
<dbReference type="EMBL" id="SZQA01000021">
    <property type="protein sequence ID" value="TKK86445.1"/>
    <property type="molecule type" value="Genomic_DNA"/>
</dbReference>
<evidence type="ECO:0000259" key="1">
    <source>
        <dbReference type="Pfam" id="PF03621"/>
    </source>
</evidence>
<dbReference type="SUPFAM" id="SSF160582">
    <property type="entry name" value="MbtH-like"/>
    <property type="match status" value="1"/>
</dbReference>
<reference evidence="2 3" key="1">
    <citation type="submission" date="2019-04" db="EMBL/GenBank/DDBJ databases">
        <title>Herbidospora sp. NEAU-GS14.nov., a novel actinomycete isolated from soil.</title>
        <authorList>
            <person name="Han L."/>
        </authorList>
    </citation>
    <scope>NUCLEOTIDE SEQUENCE [LARGE SCALE GENOMIC DNA]</scope>
    <source>
        <strain evidence="2 3">NEAU-GS14</strain>
    </source>
</reference>
<gene>
    <name evidence="2" type="ORF">FDA94_21745</name>
</gene>
<organism evidence="2 3">
    <name type="scientific">Herbidospora galbida</name>
    <dbReference type="NCBI Taxonomy" id="2575442"/>
    <lineage>
        <taxon>Bacteria</taxon>
        <taxon>Bacillati</taxon>
        <taxon>Actinomycetota</taxon>
        <taxon>Actinomycetes</taxon>
        <taxon>Streptosporangiales</taxon>
        <taxon>Streptosporangiaceae</taxon>
        <taxon>Herbidospora</taxon>
    </lineage>
</organism>
<name>A0A4U3MBH6_9ACTN</name>
<feature type="domain" description="MbtH-like" evidence="1">
    <location>
        <begin position="4"/>
        <end position="45"/>
    </location>
</feature>
<evidence type="ECO:0000313" key="2">
    <source>
        <dbReference type="EMBL" id="TKK86445.1"/>
    </source>
</evidence>
<proteinExistence type="predicted"/>
<keyword evidence="3" id="KW-1185">Reference proteome</keyword>